<evidence type="ECO:0000313" key="9">
    <source>
        <dbReference type="EMBL" id="NYA01861.1"/>
    </source>
</evidence>
<reference evidence="4 16" key="3">
    <citation type="submission" date="2019-04" db="EMBL/GenBank/DDBJ databases">
        <authorList>
            <consortium name="GenomeTrakr network: Whole genome sequencing for foodborne pathogen traceback"/>
        </authorList>
    </citation>
    <scope>NUCLEOTIDE SEQUENCE [LARGE SCALE GENOMIC DNA]</scope>
    <source>
        <strain evidence="4 16">CFSAN072474</strain>
    </source>
</reference>
<dbReference type="EMBL" id="AAAIXK010000007">
    <property type="protein sequence ID" value="EAC5551199.1"/>
    <property type="molecule type" value="Genomic_DNA"/>
</dbReference>
<comment type="caution">
    <text evidence="5">The sequence shown here is derived from an EMBL/GenBank/DDBJ whole genome shotgun (WGS) entry which is preliminary data.</text>
</comment>
<dbReference type="EMBL" id="AALGDA010000065">
    <property type="protein sequence ID" value="ECY9784037.1"/>
    <property type="molecule type" value="Genomic_DNA"/>
</dbReference>
<dbReference type="Proteomes" id="UP000544530">
    <property type="component" value="Unassembled WGS sequence"/>
</dbReference>
<evidence type="ECO:0000313" key="13">
    <source>
        <dbReference type="Proteomes" id="UP000368512"/>
    </source>
</evidence>
<evidence type="ECO:0000313" key="5">
    <source>
        <dbReference type="EMBL" id="EAH4241251.1"/>
    </source>
</evidence>
<dbReference type="Proteomes" id="UP000368512">
    <property type="component" value="Unassembled WGS sequence"/>
</dbReference>
<reference evidence="10 11" key="1">
    <citation type="journal article" date="2018" name="BMC Genomics">
        <title>Genes significantly associated with lineage II food isolates of Listeria monocytogenes.</title>
        <authorList>
            <person name="Pirone-Davies C."/>
            <person name="Chen Y."/>
            <person name="Pightling A."/>
            <person name="Ryan G."/>
            <person name="Wang Y."/>
            <person name="Yao K."/>
            <person name="Hoffmann M."/>
            <person name="Allard M.W."/>
        </authorList>
    </citation>
    <scope>NUCLEOTIDE SEQUENCE [LARGE SCALE GENOMIC DNA]</scope>
    <source>
        <strain evidence="10 11">PNUSAL000550</strain>
    </source>
</reference>
<dbReference type="Proteomes" id="UP000522199">
    <property type="component" value="Unassembled WGS sequence"/>
</dbReference>
<evidence type="ECO:0000313" key="7">
    <source>
        <dbReference type="EMBL" id="EDO0986486.1"/>
    </source>
</evidence>
<dbReference type="EMBL" id="DAAEEB010000006">
    <property type="protein sequence ID" value="HAA8053492.1"/>
    <property type="molecule type" value="Genomic_DNA"/>
</dbReference>
<reference evidence="8" key="2">
    <citation type="journal article" date="2018" name="Genome Biol.">
        <title>SKESA: strategic k-mer extension for scrupulous assemblies.</title>
        <authorList>
            <person name="Souvorov A."/>
            <person name="Agarwala R."/>
            <person name="Lipman D.J."/>
        </authorList>
    </citation>
    <scope>NUCLEOTIDE SEQUENCE [LARGE SCALE GENOMIC DNA]</scope>
    <source>
        <strain evidence="8">09CEB371LM</strain>
    </source>
</reference>
<dbReference type="Proteomes" id="UP000365297">
    <property type="component" value="Unassembled WGS sequence"/>
</dbReference>
<reference evidence="7 14" key="5">
    <citation type="submission" date="2019-08" db="EMBL/GenBank/DDBJ databases">
        <authorList>
            <person name="Ashton P.M."/>
            <person name="Dallman T."/>
            <person name="Nair S."/>
            <person name="De Pinna E."/>
            <person name="Peters T."/>
            <person name="Grant K."/>
        </authorList>
    </citation>
    <scope>NUCLEOTIDE SEQUENCE [LARGE SCALE GENOMIC DNA]</scope>
    <source>
        <strain evidence="7 14">788324</strain>
    </source>
</reference>
<evidence type="ECO:0000313" key="12">
    <source>
        <dbReference type="Proteomes" id="UP000365297"/>
    </source>
</evidence>
<dbReference type="EMBL" id="QXLS01000005">
    <property type="protein sequence ID" value="RKA07013.1"/>
    <property type="molecule type" value="Genomic_DNA"/>
</dbReference>
<name>A0A0B8RCG4_LISMN</name>
<dbReference type="Proteomes" id="UP000489121">
    <property type="component" value="Unassembled WGS sequence"/>
</dbReference>
<gene>
    <name evidence="1" type="ORF">ARY78_12235</name>
    <name evidence="3" type="ORF">CA369_09260</name>
    <name evidence="4" type="ORF">CW845_11505</name>
    <name evidence="2" type="ORF">DQ70_09775</name>
    <name evidence="10" type="ORF">DYZ80_02225</name>
    <name evidence="5" type="ORF">E5F58_04445</name>
    <name evidence="6" type="ORF">F6515_13680</name>
    <name evidence="7" type="ORF">FV747_10845</name>
    <name evidence="8" type="ORF">GHH22_10030</name>
    <name evidence="9" type="ORF">HZJ64_08450</name>
</gene>
<dbReference type="Proteomes" id="UP000840039">
    <property type="component" value="Unassembled WGS sequence"/>
</dbReference>
<evidence type="ECO:0000313" key="8">
    <source>
        <dbReference type="EMBL" id="HAA8053492.1"/>
    </source>
</evidence>
<dbReference type="KEGG" id="lmok:CQ02_02235"/>
<evidence type="ECO:0000313" key="17">
    <source>
        <dbReference type="Proteomes" id="UP000527632"/>
    </source>
</evidence>
<dbReference type="CDD" id="cd09911">
    <property type="entry name" value="Lin0431_like"/>
    <property type="match status" value="1"/>
</dbReference>
<dbReference type="EMBL" id="JACAVN010000004">
    <property type="protein sequence ID" value="NYA01861.1"/>
    <property type="molecule type" value="Genomic_DNA"/>
</dbReference>
<dbReference type="EMBL" id="AAAJWF010000006">
    <property type="protein sequence ID" value="EAC7480966.1"/>
    <property type="molecule type" value="Genomic_DNA"/>
</dbReference>
<dbReference type="Gene3D" id="2.60.320.10">
    <property type="entry name" value="N-utilization substance G protein NusG, insert domain"/>
    <property type="match status" value="1"/>
</dbReference>
<evidence type="ECO:0000313" key="19">
    <source>
        <dbReference type="Proteomes" id="UP000544530"/>
    </source>
</evidence>
<evidence type="ECO:0000313" key="18">
    <source>
        <dbReference type="Proteomes" id="UP000528151"/>
    </source>
</evidence>
<evidence type="ECO:0000313" key="16">
    <source>
        <dbReference type="Proteomes" id="UP000522199"/>
    </source>
</evidence>
<dbReference type="EMBL" id="AABGUK010000001">
    <property type="protein sequence ID" value="EAH4241251.1"/>
    <property type="molecule type" value="Genomic_DNA"/>
</dbReference>
<dbReference type="EMBL" id="AABEKY010000006">
    <property type="protein sequence ID" value="EAG9388111.1"/>
    <property type="molecule type" value="Genomic_DNA"/>
</dbReference>
<evidence type="ECO:0000313" key="15">
    <source>
        <dbReference type="Proteomes" id="UP000489121"/>
    </source>
</evidence>
<reference evidence="5 17" key="4">
    <citation type="submission" date="2019-04" db="EMBL/GenBank/DDBJ databases">
        <authorList>
            <consortium name="GenomeTrakr: Next Generation Sequencing Network for Food Pathogen Tracability"/>
        </authorList>
    </citation>
    <scope>NUCLEOTIDE SEQUENCE [LARGE SCALE GENOMIC DNA]</scope>
    <source>
        <strain evidence="2 13">CFSAN008042</strain>
        <strain evidence="3 18">CFSAN063727</strain>
        <strain evidence="1 12">FDA00007096</strain>
        <strain evidence="5 17">LS1344</strain>
    </source>
</reference>
<dbReference type="EMBL" id="AANEHK010000009">
    <property type="protein sequence ID" value="EDO0986486.1"/>
    <property type="molecule type" value="Genomic_DNA"/>
</dbReference>
<organism evidence="5 17">
    <name type="scientific">Listeria monocytogenes</name>
    <dbReference type="NCBI Taxonomy" id="1639"/>
    <lineage>
        <taxon>Bacteria</taxon>
        <taxon>Bacillati</taxon>
        <taxon>Bacillota</taxon>
        <taxon>Bacilli</taxon>
        <taxon>Bacillales</taxon>
        <taxon>Listeriaceae</taxon>
        <taxon>Listeria</taxon>
    </lineage>
</organism>
<dbReference type="Proteomes" id="UP000272537">
    <property type="component" value="Unassembled WGS sequence"/>
</dbReference>
<sequence>MRQYMKMVRPFDFVIIILLILGSFLPLILFSVAEAKHVGDDVVAVISQDGKVVREIPLTGHKGNEQFTIKGKGAQYNLMEVDGERIRIKEDNSPDQVGVKMGWKSKAGDTIVCLPHKVFVEIKSTNKKSKDPDTDLIVPN</sequence>
<evidence type="ECO:0000313" key="4">
    <source>
        <dbReference type="EMBL" id="EAG9388111.1"/>
    </source>
</evidence>
<dbReference type="Proteomes" id="UP000527632">
    <property type="component" value="Unassembled WGS sequence"/>
</dbReference>
<dbReference type="AlphaFoldDB" id="A0A0B8RCG4"/>
<dbReference type="Proteomes" id="UP000467536">
    <property type="component" value="Unassembled WGS sequence"/>
</dbReference>
<evidence type="ECO:0000313" key="2">
    <source>
        <dbReference type="EMBL" id="EAC7480966.1"/>
    </source>
</evidence>
<evidence type="ECO:0000313" key="3">
    <source>
        <dbReference type="EMBL" id="EAG4462472.1"/>
    </source>
</evidence>
<evidence type="ECO:0000313" key="14">
    <source>
        <dbReference type="Proteomes" id="UP000467536"/>
    </source>
</evidence>
<evidence type="ECO:0000313" key="1">
    <source>
        <dbReference type="EMBL" id="EAC5551199.1"/>
    </source>
</evidence>
<reference evidence="6 15" key="6">
    <citation type="submission" date="2019-09" db="EMBL/GenBank/DDBJ databases">
        <authorList>
            <consortium name="PulseNet: The National Subtyping Network for Foodborne Disease Surveillance"/>
            <person name="Tarr C.L."/>
            <person name="Trees E."/>
            <person name="Katz L.S."/>
            <person name="Carleton-Romer H.A."/>
            <person name="Stroika S."/>
            <person name="Kucerova Z."/>
            <person name="Roache K.F."/>
            <person name="Sabol A.L."/>
            <person name="Besser J."/>
            <person name="Gerner-Smidt P."/>
        </authorList>
    </citation>
    <scope>NUCLEOTIDE SEQUENCE [LARGE SCALE GENOMIC DNA]</scope>
    <source>
        <strain evidence="6 15">PNUSAL005692</strain>
    </source>
</reference>
<dbReference type="InterPro" id="IPR038690">
    <property type="entry name" value="NusG_2_sf"/>
</dbReference>
<protein>
    <submittedName>
        <fullName evidence="9">NusG domain II-containing protein</fullName>
    </submittedName>
</protein>
<dbReference type="RefSeq" id="WP_003724338.1">
    <property type="nucleotide sequence ID" value="NC_021825.2"/>
</dbReference>
<dbReference type="KEGG" id="lmv:Y193_13700"/>
<evidence type="ECO:0000313" key="11">
    <source>
        <dbReference type="Proteomes" id="UP000272537"/>
    </source>
</evidence>
<reference evidence="9 19" key="8">
    <citation type="submission" date="2020-06" db="EMBL/GenBank/DDBJ databases">
        <title>Two Listeria outbreaks in Switzerland in 2018 and 2020.</title>
        <authorList>
            <person name="Stevens M.J.A."/>
            <person name="Bloemberg G."/>
            <person name="Nusch-Inderbinnen M."/>
            <person name="Stephan R."/>
        </authorList>
    </citation>
    <scope>NUCLEOTIDE SEQUENCE [LARGE SCALE GENOMIC DNA]</scope>
    <source>
        <strain evidence="9 19">N18-0707</strain>
    </source>
</reference>
<evidence type="ECO:0000313" key="10">
    <source>
        <dbReference type="EMBL" id="RKA07013.1"/>
    </source>
</evidence>
<accession>A0A0B8RCG4</accession>
<reference evidence="8" key="7">
    <citation type="submission" date="2019-10" db="EMBL/GenBank/DDBJ databases">
        <authorList>
            <consortium name="NCBI Pathogen Detection Project"/>
        </authorList>
    </citation>
    <scope>NUCLEOTIDE SEQUENCE</scope>
    <source>
        <strain evidence="8">09CEB371LM</strain>
    </source>
</reference>
<dbReference type="OMA" id="FAVHENQ"/>
<evidence type="ECO:0000313" key="6">
    <source>
        <dbReference type="EMBL" id="ECY9784037.1"/>
    </source>
</evidence>
<dbReference type="Proteomes" id="UP000528151">
    <property type="component" value="Unassembled WGS sequence"/>
</dbReference>
<proteinExistence type="predicted"/>
<dbReference type="Pfam" id="PF07009">
    <property type="entry name" value="NusG_II"/>
    <property type="match status" value="1"/>
</dbReference>
<dbReference type="EMBL" id="AABBZO010000009">
    <property type="protein sequence ID" value="EAG4462472.1"/>
    <property type="molecule type" value="Genomic_DNA"/>
</dbReference>